<dbReference type="RefSeq" id="XP_018984831.1">
    <property type="nucleotide sequence ID" value="XM_019129065.1"/>
</dbReference>
<dbReference type="EMBL" id="KV454432">
    <property type="protein sequence ID" value="ODQ79503.1"/>
    <property type="molecule type" value="Genomic_DNA"/>
</dbReference>
<dbReference type="STRING" id="984486.A0A1E3QP82"/>
<dbReference type="GO" id="GO:0032259">
    <property type="term" value="P:methylation"/>
    <property type="evidence" value="ECO:0007669"/>
    <property type="project" value="UniProtKB-KW"/>
</dbReference>
<dbReference type="InterPro" id="IPR046341">
    <property type="entry name" value="SET_dom_sf"/>
</dbReference>
<dbReference type="Gene3D" id="2.170.270.10">
    <property type="entry name" value="SET domain"/>
    <property type="match status" value="1"/>
</dbReference>
<evidence type="ECO:0000256" key="5">
    <source>
        <dbReference type="ARBA" id="ARBA00044528"/>
    </source>
</evidence>
<organism evidence="9 10">
    <name type="scientific">Babjeviella inositovora NRRL Y-12698</name>
    <dbReference type="NCBI Taxonomy" id="984486"/>
    <lineage>
        <taxon>Eukaryota</taxon>
        <taxon>Fungi</taxon>
        <taxon>Dikarya</taxon>
        <taxon>Ascomycota</taxon>
        <taxon>Saccharomycotina</taxon>
        <taxon>Pichiomycetes</taxon>
        <taxon>Serinales incertae sedis</taxon>
        <taxon>Babjeviella</taxon>
    </lineage>
</organism>
<evidence type="ECO:0000256" key="2">
    <source>
        <dbReference type="ARBA" id="ARBA00022679"/>
    </source>
</evidence>
<dbReference type="PROSITE" id="PS50280">
    <property type="entry name" value="SET"/>
    <property type="match status" value="1"/>
</dbReference>
<name>A0A1E3QP82_9ASCO</name>
<dbReference type="InterPro" id="IPR001214">
    <property type="entry name" value="SET_dom"/>
</dbReference>
<evidence type="ECO:0000313" key="9">
    <source>
        <dbReference type="EMBL" id="ODQ79503.1"/>
    </source>
</evidence>
<dbReference type="SMART" id="SM00317">
    <property type="entry name" value="SET"/>
    <property type="match status" value="1"/>
</dbReference>
<dbReference type="Pfam" id="PF00856">
    <property type="entry name" value="SET"/>
    <property type="match status" value="1"/>
</dbReference>
<proteinExistence type="predicted"/>
<protein>
    <recommendedName>
        <fullName evidence="5">Histone-lysine N-methyltransferase SET5</fullName>
    </recommendedName>
    <alternativeName>
        <fullName evidence="4">SET domain-containing protein 5</fullName>
    </alternativeName>
</protein>
<comment type="catalytic activity">
    <reaction evidence="6">
        <text>L-lysyl-[histone] + S-adenosyl-L-methionine = N(6)-methyl-L-lysyl-[histone] + S-adenosyl-L-homocysteine + H(+)</text>
        <dbReference type="Rhea" id="RHEA:10024"/>
        <dbReference type="Rhea" id="RHEA-COMP:9845"/>
        <dbReference type="Rhea" id="RHEA-COMP:9846"/>
        <dbReference type="ChEBI" id="CHEBI:15378"/>
        <dbReference type="ChEBI" id="CHEBI:29969"/>
        <dbReference type="ChEBI" id="CHEBI:57856"/>
        <dbReference type="ChEBI" id="CHEBI:59789"/>
        <dbReference type="ChEBI" id="CHEBI:61929"/>
    </reaction>
    <physiologicalReaction direction="left-to-right" evidence="6">
        <dbReference type="Rhea" id="RHEA:10025"/>
    </physiologicalReaction>
</comment>
<accession>A0A1E3QP82</accession>
<evidence type="ECO:0000256" key="7">
    <source>
        <dbReference type="SAM" id="MobiDB-lite"/>
    </source>
</evidence>
<feature type="region of interest" description="Disordered" evidence="7">
    <location>
        <begin position="416"/>
        <end position="461"/>
    </location>
</feature>
<dbReference type="CDD" id="cd20071">
    <property type="entry name" value="SET_SMYD"/>
    <property type="match status" value="1"/>
</dbReference>
<keyword evidence="10" id="KW-1185">Reference proteome</keyword>
<dbReference type="SUPFAM" id="SSF82199">
    <property type="entry name" value="SET domain"/>
    <property type="match status" value="1"/>
</dbReference>
<reference evidence="10" key="1">
    <citation type="submission" date="2016-05" db="EMBL/GenBank/DDBJ databases">
        <title>Comparative genomics of biotechnologically important yeasts.</title>
        <authorList>
            <consortium name="DOE Joint Genome Institute"/>
            <person name="Riley R."/>
            <person name="Haridas S."/>
            <person name="Wolfe K.H."/>
            <person name="Lopes M.R."/>
            <person name="Hittinger C.T."/>
            <person name="Goker M."/>
            <person name="Salamov A."/>
            <person name="Wisecaver J."/>
            <person name="Long T.M."/>
            <person name="Aerts A.L."/>
            <person name="Barry K."/>
            <person name="Choi C."/>
            <person name="Clum A."/>
            <person name="Coughlan A.Y."/>
            <person name="Deshpande S."/>
            <person name="Douglass A.P."/>
            <person name="Hanson S.J."/>
            <person name="Klenk H.-P."/>
            <person name="Labutti K."/>
            <person name="Lapidus A."/>
            <person name="Lindquist E."/>
            <person name="Lipzen A."/>
            <person name="Meier-Kolthoff J.P."/>
            <person name="Ohm R.A."/>
            <person name="Otillar R.P."/>
            <person name="Pangilinan J."/>
            <person name="Peng Y."/>
            <person name="Rokas A."/>
            <person name="Rosa C.A."/>
            <person name="Scheuner C."/>
            <person name="Sibirny A.A."/>
            <person name="Slot J.C."/>
            <person name="Stielow J.B."/>
            <person name="Sun H."/>
            <person name="Kurtzman C.P."/>
            <person name="Blackwell M."/>
            <person name="Grigoriev I.V."/>
            <person name="Jeffries T.W."/>
        </authorList>
    </citation>
    <scope>NUCLEOTIDE SEQUENCE [LARGE SCALE GENOMIC DNA]</scope>
    <source>
        <strain evidence="10">NRRL Y-12698</strain>
    </source>
</reference>
<dbReference type="GO" id="GO:0042799">
    <property type="term" value="F:histone H4K20 methyltransferase activity"/>
    <property type="evidence" value="ECO:0007669"/>
    <property type="project" value="TreeGrafter"/>
</dbReference>
<keyword evidence="3" id="KW-0949">S-adenosyl-L-methionine</keyword>
<dbReference type="OrthoDB" id="438641at2759"/>
<sequence>MPAELPKIEILTINDKDTAPESTAPVNPHERQVIDEVIKIWKQDSATESLGALKLHVLVKKAHPNWTLSEKRFKTVMKNQGLLTTSNQYCYANEIQSSVTPDLVLPELVRLQSTKRSGKGLYATKPIPEGALLWEETQLFFVPPLANVNLVRAGKACTHCSRALHTRSNASGVQILSGLDCNTCPEMWCSLDCKKADKTHAQTKHSVYNPSASSKKVYVDSIAWDKFEKYCSEQSWTALYGVGHVHAQIVLDKTGLKAQQFAAMARVSQAIRYKALDSTSGSFDSASGGALFAGEQQEILWKEGLVKLNACFPGRPLEYDEYLHYLGTYNINNIDNSLFLTQSHLNHNCNPNVTVKWGTKRTDGIKVYAKRAIKTGEELTTTYISPTHSVAQRKRELRVNWGFMCACNKCKEDEKATQRRKSSAGAMKGESKEEIRKMLDKSKEAGETEIELGIPDEFPTGRRKSVRFDEKVTALSK</sequence>
<feature type="domain" description="SET" evidence="8">
    <location>
        <begin position="106"/>
        <end position="384"/>
    </location>
</feature>
<dbReference type="AlphaFoldDB" id="A0A1E3QP82"/>
<gene>
    <name evidence="9" type="ORF">BABINDRAFT_161898</name>
</gene>
<evidence type="ECO:0000259" key="8">
    <source>
        <dbReference type="PROSITE" id="PS50280"/>
    </source>
</evidence>
<evidence type="ECO:0000256" key="3">
    <source>
        <dbReference type="ARBA" id="ARBA00022691"/>
    </source>
</evidence>
<dbReference type="GeneID" id="30146918"/>
<evidence type="ECO:0000313" key="10">
    <source>
        <dbReference type="Proteomes" id="UP000094336"/>
    </source>
</evidence>
<dbReference type="PANTHER" id="PTHR46402:SF2">
    <property type="entry name" value="HISTONE-LYSINE N-TRIMETHYLTRANSFERASE SMYD5"/>
    <property type="match status" value="1"/>
</dbReference>
<keyword evidence="1" id="KW-0489">Methyltransferase</keyword>
<dbReference type="GO" id="GO:0045814">
    <property type="term" value="P:negative regulation of gene expression, epigenetic"/>
    <property type="evidence" value="ECO:0007669"/>
    <property type="project" value="TreeGrafter"/>
</dbReference>
<evidence type="ECO:0000256" key="4">
    <source>
        <dbReference type="ARBA" id="ARBA00042380"/>
    </source>
</evidence>
<keyword evidence="2" id="KW-0808">Transferase</keyword>
<dbReference type="PANTHER" id="PTHR46402">
    <property type="entry name" value="SET AND MYND DOMAIN-CONTAINING PROTEIN 5"/>
    <property type="match status" value="1"/>
</dbReference>
<evidence type="ECO:0000256" key="6">
    <source>
        <dbReference type="ARBA" id="ARBA00048619"/>
    </source>
</evidence>
<feature type="compositionally biased region" description="Basic and acidic residues" evidence="7">
    <location>
        <begin position="429"/>
        <end position="446"/>
    </location>
</feature>
<evidence type="ECO:0000256" key="1">
    <source>
        <dbReference type="ARBA" id="ARBA00022603"/>
    </source>
</evidence>
<dbReference type="Proteomes" id="UP000094336">
    <property type="component" value="Unassembled WGS sequence"/>
</dbReference>